<dbReference type="EMBL" id="JACVVK020000251">
    <property type="protein sequence ID" value="KAK7482066.1"/>
    <property type="molecule type" value="Genomic_DNA"/>
</dbReference>
<evidence type="ECO:0000313" key="2">
    <source>
        <dbReference type="Proteomes" id="UP001519460"/>
    </source>
</evidence>
<comment type="caution">
    <text evidence="1">The sequence shown here is derived from an EMBL/GenBank/DDBJ whole genome shotgun (WGS) entry which is preliminary data.</text>
</comment>
<sequence length="108" mass="12464">MPLAGDKHHKWTRQKCRFEAAGWTTITPNERRNYRGEQKGEKKIYLLNSGVSLKSERLITEKGGRNSLQSAMFVSACHVTEIKKGNELSRQARARKFIMLIGVRYVDR</sequence>
<name>A0ABD0K572_9CAEN</name>
<dbReference type="AlphaFoldDB" id="A0ABD0K572"/>
<evidence type="ECO:0008006" key="3">
    <source>
        <dbReference type="Google" id="ProtNLM"/>
    </source>
</evidence>
<dbReference type="Proteomes" id="UP001519460">
    <property type="component" value="Unassembled WGS sequence"/>
</dbReference>
<protein>
    <recommendedName>
        <fullName evidence="3">BRCT domain-containing protein</fullName>
    </recommendedName>
</protein>
<accession>A0ABD0K572</accession>
<gene>
    <name evidence="1" type="ORF">BaRGS_00026650</name>
</gene>
<reference evidence="1 2" key="1">
    <citation type="journal article" date="2023" name="Sci. Data">
        <title>Genome assembly of the Korean intertidal mud-creeper Batillaria attramentaria.</title>
        <authorList>
            <person name="Patra A.K."/>
            <person name="Ho P.T."/>
            <person name="Jun S."/>
            <person name="Lee S.J."/>
            <person name="Kim Y."/>
            <person name="Won Y.J."/>
        </authorList>
    </citation>
    <scope>NUCLEOTIDE SEQUENCE [LARGE SCALE GENOMIC DNA]</scope>
    <source>
        <strain evidence="1">Wonlab-2016</strain>
    </source>
</reference>
<keyword evidence="2" id="KW-1185">Reference proteome</keyword>
<organism evidence="1 2">
    <name type="scientific">Batillaria attramentaria</name>
    <dbReference type="NCBI Taxonomy" id="370345"/>
    <lineage>
        <taxon>Eukaryota</taxon>
        <taxon>Metazoa</taxon>
        <taxon>Spiralia</taxon>
        <taxon>Lophotrochozoa</taxon>
        <taxon>Mollusca</taxon>
        <taxon>Gastropoda</taxon>
        <taxon>Caenogastropoda</taxon>
        <taxon>Sorbeoconcha</taxon>
        <taxon>Cerithioidea</taxon>
        <taxon>Batillariidae</taxon>
        <taxon>Batillaria</taxon>
    </lineage>
</organism>
<proteinExistence type="predicted"/>
<evidence type="ECO:0000313" key="1">
    <source>
        <dbReference type="EMBL" id="KAK7482066.1"/>
    </source>
</evidence>